<keyword evidence="1" id="KW-0732">Signal</keyword>
<evidence type="ECO:0000313" key="2">
    <source>
        <dbReference type="EMBL" id="QQQ17529.1"/>
    </source>
</evidence>
<gene>
    <name evidence="2" type="ORF">JIP62_09200</name>
</gene>
<feature type="chain" id="PRO_5046601815" description="Lipoprotein" evidence="1">
    <location>
        <begin position="22"/>
        <end position="75"/>
    </location>
</feature>
<evidence type="ECO:0000313" key="3">
    <source>
        <dbReference type="Proteomes" id="UP000595448"/>
    </source>
</evidence>
<name>A0ABX7BIZ9_9CAUL</name>
<evidence type="ECO:0000256" key="1">
    <source>
        <dbReference type="SAM" id="SignalP"/>
    </source>
</evidence>
<reference evidence="2 3" key="1">
    <citation type="submission" date="2021-01" db="EMBL/GenBank/DDBJ databases">
        <title>Brevundimonas vitis sp. nov., an bacterium isolated from grape (Vitis vinifera).</title>
        <authorList>
            <person name="Jiang L."/>
            <person name="Lee J."/>
        </authorList>
    </citation>
    <scope>NUCLEOTIDE SEQUENCE [LARGE SCALE GENOMIC DNA]</scope>
    <source>
        <strain evidence="2 3">GRTSA-9</strain>
    </source>
</reference>
<dbReference type="RefSeq" id="WP_201101903.1">
    <property type="nucleotide sequence ID" value="NZ_CP067977.1"/>
</dbReference>
<keyword evidence="3" id="KW-1185">Reference proteome</keyword>
<organism evidence="2 3">
    <name type="scientific">Brevundimonas vitisensis</name>
    <dbReference type="NCBI Taxonomy" id="2800818"/>
    <lineage>
        <taxon>Bacteria</taxon>
        <taxon>Pseudomonadati</taxon>
        <taxon>Pseudomonadota</taxon>
        <taxon>Alphaproteobacteria</taxon>
        <taxon>Caulobacterales</taxon>
        <taxon>Caulobacteraceae</taxon>
        <taxon>Brevundimonas</taxon>
    </lineage>
</organism>
<dbReference type="Proteomes" id="UP000595448">
    <property type="component" value="Chromosome"/>
</dbReference>
<sequence>MRILISTAAVLTLGLTASACATGPMEGGYNSDLKALAADCQARQGILVPTGAQTGRAAADNACQLRGVNSPRLED</sequence>
<evidence type="ECO:0008006" key="4">
    <source>
        <dbReference type="Google" id="ProtNLM"/>
    </source>
</evidence>
<protein>
    <recommendedName>
        <fullName evidence="4">Lipoprotein</fullName>
    </recommendedName>
</protein>
<feature type="signal peptide" evidence="1">
    <location>
        <begin position="1"/>
        <end position="21"/>
    </location>
</feature>
<proteinExistence type="predicted"/>
<accession>A0ABX7BIZ9</accession>
<dbReference type="EMBL" id="CP067977">
    <property type="protein sequence ID" value="QQQ17529.1"/>
    <property type="molecule type" value="Genomic_DNA"/>
</dbReference>
<dbReference type="PROSITE" id="PS51257">
    <property type="entry name" value="PROKAR_LIPOPROTEIN"/>
    <property type="match status" value="1"/>
</dbReference>